<dbReference type="InterPro" id="IPR012902">
    <property type="entry name" value="N_methyl_site"/>
</dbReference>
<accession>A0A4R3LJK8</accession>
<evidence type="ECO:0000256" key="1">
    <source>
        <dbReference type="SAM" id="MobiDB-lite"/>
    </source>
</evidence>
<dbReference type="SUPFAM" id="SSF54523">
    <property type="entry name" value="Pili subunits"/>
    <property type="match status" value="1"/>
</dbReference>
<evidence type="ECO:0000313" key="4">
    <source>
        <dbReference type="Proteomes" id="UP000294599"/>
    </source>
</evidence>
<gene>
    <name evidence="3" type="ORF">EDC25_103141</name>
</gene>
<keyword evidence="2" id="KW-0812">Transmembrane</keyword>
<dbReference type="RefSeq" id="WP_164484107.1">
    <property type="nucleotide sequence ID" value="NZ_JBHLWF010000007.1"/>
</dbReference>
<keyword evidence="2" id="KW-1133">Transmembrane helix</keyword>
<feature type="compositionally biased region" description="Polar residues" evidence="1">
    <location>
        <begin position="242"/>
        <end position="253"/>
    </location>
</feature>
<comment type="caution">
    <text evidence="3">The sequence shown here is derived from an EMBL/GenBank/DDBJ whole genome shotgun (WGS) entry which is preliminary data.</text>
</comment>
<feature type="region of interest" description="Disordered" evidence="1">
    <location>
        <begin position="232"/>
        <end position="253"/>
    </location>
</feature>
<evidence type="ECO:0000313" key="3">
    <source>
        <dbReference type="EMBL" id="TCT00373.1"/>
    </source>
</evidence>
<keyword evidence="2" id="KW-0472">Membrane</keyword>
<dbReference type="EMBL" id="SMAF01000003">
    <property type="protein sequence ID" value="TCT00373.1"/>
    <property type="molecule type" value="Genomic_DNA"/>
</dbReference>
<evidence type="ECO:0000256" key="2">
    <source>
        <dbReference type="SAM" id="Phobius"/>
    </source>
</evidence>
<dbReference type="AlphaFoldDB" id="A0A4R3LJK8"/>
<keyword evidence="4" id="KW-1185">Reference proteome</keyword>
<dbReference type="InterPro" id="IPR045584">
    <property type="entry name" value="Pilin-like"/>
</dbReference>
<feature type="transmembrane region" description="Helical" evidence="2">
    <location>
        <begin position="20"/>
        <end position="41"/>
    </location>
</feature>
<reference evidence="3 4" key="1">
    <citation type="submission" date="2019-03" db="EMBL/GenBank/DDBJ databases">
        <title>Genomic Encyclopedia of Type Strains, Phase IV (KMG-IV): sequencing the most valuable type-strain genomes for metagenomic binning, comparative biology and taxonomic classification.</title>
        <authorList>
            <person name="Goeker M."/>
        </authorList>
    </citation>
    <scope>NUCLEOTIDE SEQUENCE [LARGE SCALE GENOMIC DNA]</scope>
    <source>
        <strain evidence="3 4">DSM 21944</strain>
    </source>
</reference>
<dbReference type="Proteomes" id="UP000294599">
    <property type="component" value="Unassembled WGS sequence"/>
</dbReference>
<name>A0A4R3LJK8_9GAMM</name>
<dbReference type="Pfam" id="PF07963">
    <property type="entry name" value="N_methyl"/>
    <property type="match status" value="1"/>
</dbReference>
<dbReference type="NCBIfam" id="TIGR02532">
    <property type="entry name" value="IV_pilin_GFxxxE"/>
    <property type="match status" value="1"/>
</dbReference>
<protein>
    <submittedName>
        <fullName evidence="3">General secretion pathway protein J</fullName>
    </submittedName>
</protein>
<organism evidence="3 4">
    <name type="scientific">Pseudofulvimonas gallinarii</name>
    <dbReference type="NCBI Taxonomy" id="634155"/>
    <lineage>
        <taxon>Bacteria</taxon>
        <taxon>Pseudomonadati</taxon>
        <taxon>Pseudomonadota</taxon>
        <taxon>Gammaproteobacteria</taxon>
        <taxon>Lysobacterales</taxon>
        <taxon>Rhodanobacteraceae</taxon>
        <taxon>Pseudofulvimonas</taxon>
    </lineage>
</organism>
<sequence length="253" mass="28224">MTLAGSNGRGNPAGRHRSAGFTLIEVMLAMILVGLIIGIGVGGIRMSRKAAETGEHRIEAINAVRTTQEFLRKQLARALPLAFDVDRTEGRNHVFVGEDREVTFVAPMPGYLSKGGPYVQRLALERDRLNFYHRMLISEDDGEEEPVTLLDRIRRGRFEYRGIDEEGKLGDWEDDWEDPSRTPMMVRLSLEFQDGTYMRWPVLEVPLLIDVGGVNNAYRFFGPAEDNSGLMGEGQFVPGASPATSTGNRGVRR</sequence>
<proteinExistence type="predicted"/>